<accession>A0A517RAJ9</accession>
<evidence type="ECO:0000313" key="2">
    <source>
        <dbReference type="EMBL" id="QDT40813.1"/>
    </source>
</evidence>
<proteinExistence type="predicted"/>
<sequence length="239" mass="27616" precursor="true">MLARSFVVLFCLFGYQILCQATDPEFDADKKSKIDSVRLTETQTLQFGPFSMRGKDLSVRVKSPDQKIITLKGNAQLLCGQTRISADWIEVSYQNQQDLRMRLEGNIEIENERDQLRMFARHANLFSYAHRRSLILHCRDREHVTLLRTSKQKTTQIEASRIELYFPDPHSLRITAIDIVSVNERPARSTDLVKVEPSAQSEFDFFDGISITDCQIGFKKSQKKTRQPSTETEKLQLLK</sequence>
<keyword evidence="1" id="KW-0732">Signal</keyword>
<dbReference type="AlphaFoldDB" id="A0A517RAJ9"/>
<feature type="chain" id="PRO_5021893269" description="OstA-like protein" evidence="1">
    <location>
        <begin position="22"/>
        <end position="239"/>
    </location>
</feature>
<dbReference type="OrthoDB" id="262469at2"/>
<name>A0A517RAJ9_9PLAN</name>
<dbReference type="Proteomes" id="UP000317171">
    <property type="component" value="Chromosome"/>
</dbReference>
<evidence type="ECO:0000256" key="1">
    <source>
        <dbReference type="SAM" id="SignalP"/>
    </source>
</evidence>
<reference evidence="2 3" key="1">
    <citation type="submission" date="2019-02" db="EMBL/GenBank/DDBJ databases">
        <title>Deep-cultivation of Planctomycetes and their phenomic and genomic characterization uncovers novel biology.</title>
        <authorList>
            <person name="Wiegand S."/>
            <person name="Jogler M."/>
            <person name="Boedeker C."/>
            <person name="Pinto D."/>
            <person name="Vollmers J."/>
            <person name="Rivas-Marin E."/>
            <person name="Kohn T."/>
            <person name="Peeters S.H."/>
            <person name="Heuer A."/>
            <person name="Rast P."/>
            <person name="Oberbeckmann S."/>
            <person name="Bunk B."/>
            <person name="Jeske O."/>
            <person name="Meyerdierks A."/>
            <person name="Storesund J.E."/>
            <person name="Kallscheuer N."/>
            <person name="Luecker S."/>
            <person name="Lage O.M."/>
            <person name="Pohl T."/>
            <person name="Merkel B.J."/>
            <person name="Hornburger P."/>
            <person name="Mueller R.-W."/>
            <person name="Bruemmer F."/>
            <person name="Labrenz M."/>
            <person name="Spormann A.M."/>
            <person name="Op den Camp H."/>
            <person name="Overmann J."/>
            <person name="Amann R."/>
            <person name="Jetten M.S.M."/>
            <person name="Mascher T."/>
            <person name="Medema M.H."/>
            <person name="Devos D.P."/>
            <person name="Kaster A.-K."/>
            <person name="Ovreas L."/>
            <person name="Rohde M."/>
            <person name="Galperin M.Y."/>
            <person name="Jogler C."/>
        </authorList>
    </citation>
    <scope>NUCLEOTIDE SEQUENCE [LARGE SCALE GENOMIC DNA]</scope>
    <source>
        <strain evidence="2 3">Pan241w</strain>
    </source>
</reference>
<dbReference type="KEGG" id="gaz:Pan241w_08720"/>
<gene>
    <name evidence="2" type="ORF">Pan241w_08720</name>
</gene>
<organism evidence="2 3">
    <name type="scientific">Gimesia alba</name>
    <dbReference type="NCBI Taxonomy" id="2527973"/>
    <lineage>
        <taxon>Bacteria</taxon>
        <taxon>Pseudomonadati</taxon>
        <taxon>Planctomycetota</taxon>
        <taxon>Planctomycetia</taxon>
        <taxon>Planctomycetales</taxon>
        <taxon>Planctomycetaceae</taxon>
        <taxon>Gimesia</taxon>
    </lineage>
</organism>
<evidence type="ECO:0008006" key="4">
    <source>
        <dbReference type="Google" id="ProtNLM"/>
    </source>
</evidence>
<keyword evidence="3" id="KW-1185">Reference proteome</keyword>
<feature type="signal peptide" evidence="1">
    <location>
        <begin position="1"/>
        <end position="21"/>
    </location>
</feature>
<dbReference type="EMBL" id="CP036269">
    <property type="protein sequence ID" value="QDT40813.1"/>
    <property type="molecule type" value="Genomic_DNA"/>
</dbReference>
<evidence type="ECO:0000313" key="3">
    <source>
        <dbReference type="Proteomes" id="UP000317171"/>
    </source>
</evidence>
<protein>
    <recommendedName>
        <fullName evidence="4">OstA-like protein</fullName>
    </recommendedName>
</protein>
<dbReference type="RefSeq" id="WP_145211383.1">
    <property type="nucleotide sequence ID" value="NZ_CP036269.1"/>
</dbReference>